<name>A0A381W0G6_9ZZZZ</name>
<dbReference type="AlphaFoldDB" id="A0A381W0G6"/>
<gene>
    <name evidence="1" type="ORF">METZ01_LOCUS98864</name>
</gene>
<proteinExistence type="predicted"/>
<organism evidence="1">
    <name type="scientific">marine metagenome</name>
    <dbReference type="NCBI Taxonomy" id="408172"/>
    <lineage>
        <taxon>unclassified sequences</taxon>
        <taxon>metagenomes</taxon>
        <taxon>ecological metagenomes</taxon>
    </lineage>
</organism>
<feature type="non-terminal residue" evidence="1">
    <location>
        <position position="1"/>
    </location>
</feature>
<evidence type="ECO:0000313" key="1">
    <source>
        <dbReference type="EMBL" id="SVA46010.1"/>
    </source>
</evidence>
<dbReference type="EMBL" id="UINC01010334">
    <property type="protein sequence ID" value="SVA46010.1"/>
    <property type="molecule type" value="Genomic_DNA"/>
</dbReference>
<sequence length="113" mass="12896">VVEFWTSHTDPEDFFRQGVHCGSLESELVEEIRNIGQRHQTLQAKSPCFDLELLDQHAAMSQACEIRIYCQASYLAEFGREDFEGNAPSKSKVLFADEKTAESLNDLFGRPRQ</sequence>
<protein>
    <submittedName>
        <fullName evidence="1">Uncharacterized protein</fullName>
    </submittedName>
</protein>
<reference evidence="1" key="1">
    <citation type="submission" date="2018-05" db="EMBL/GenBank/DDBJ databases">
        <authorList>
            <person name="Lanie J.A."/>
            <person name="Ng W.-L."/>
            <person name="Kazmierczak K.M."/>
            <person name="Andrzejewski T.M."/>
            <person name="Davidsen T.M."/>
            <person name="Wayne K.J."/>
            <person name="Tettelin H."/>
            <person name="Glass J.I."/>
            <person name="Rusch D."/>
            <person name="Podicherti R."/>
            <person name="Tsui H.-C.T."/>
            <person name="Winkler M.E."/>
        </authorList>
    </citation>
    <scope>NUCLEOTIDE SEQUENCE</scope>
</reference>
<accession>A0A381W0G6</accession>